<accession>A0A4Y7IS45</accession>
<organism evidence="2 3">
    <name type="scientific">Papaver somniferum</name>
    <name type="common">Opium poppy</name>
    <dbReference type="NCBI Taxonomy" id="3469"/>
    <lineage>
        <taxon>Eukaryota</taxon>
        <taxon>Viridiplantae</taxon>
        <taxon>Streptophyta</taxon>
        <taxon>Embryophyta</taxon>
        <taxon>Tracheophyta</taxon>
        <taxon>Spermatophyta</taxon>
        <taxon>Magnoliopsida</taxon>
        <taxon>Ranunculales</taxon>
        <taxon>Papaveraceae</taxon>
        <taxon>Papaveroideae</taxon>
        <taxon>Papaver</taxon>
    </lineage>
</organism>
<keyword evidence="1" id="KW-1133">Transmembrane helix</keyword>
<protein>
    <submittedName>
        <fullName evidence="2">Uncharacterized protein</fullName>
    </submittedName>
</protein>
<proteinExistence type="predicted"/>
<gene>
    <name evidence="2" type="ORF">C5167_018746</name>
</gene>
<evidence type="ECO:0000313" key="3">
    <source>
        <dbReference type="Proteomes" id="UP000316621"/>
    </source>
</evidence>
<keyword evidence="1" id="KW-0812">Transmembrane</keyword>
<dbReference type="AlphaFoldDB" id="A0A4Y7IS45"/>
<keyword evidence="3" id="KW-1185">Reference proteome</keyword>
<reference evidence="2 3" key="1">
    <citation type="journal article" date="2018" name="Science">
        <title>The opium poppy genome and morphinan production.</title>
        <authorList>
            <person name="Guo L."/>
            <person name="Winzer T."/>
            <person name="Yang X."/>
            <person name="Li Y."/>
            <person name="Ning Z."/>
            <person name="He Z."/>
            <person name="Teodor R."/>
            <person name="Lu Y."/>
            <person name="Bowser T.A."/>
            <person name="Graham I.A."/>
            <person name="Ye K."/>
        </authorList>
    </citation>
    <scope>NUCLEOTIDE SEQUENCE [LARGE SCALE GENOMIC DNA]</scope>
    <source>
        <strain evidence="3">cv. HN1</strain>
        <tissue evidence="2">Leaves</tissue>
    </source>
</reference>
<dbReference type="EMBL" id="CM010716">
    <property type="protein sequence ID" value="RZC50319.1"/>
    <property type="molecule type" value="Genomic_DNA"/>
</dbReference>
<sequence>MAIFSSFSGSIQTLVSFISFMFYLVIDIFHLIRELSLDFDLPYRRRVTHSDRGHLTTPSLQASSSAANMTKKILPVMKLEDLPAIFNCTDHTCAICLNFDSVPPISTCFIDKNPGVTFLLSGNTS</sequence>
<name>A0A4Y7IS45_PAPSO</name>
<evidence type="ECO:0000256" key="1">
    <source>
        <dbReference type="SAM" id="Phobius"/>
    </source>
</evidence>
<dbReference type="Gramene" id="RZC50319">
    <property type="protein sequence ID" value="RZC50319"/>
    <property type="gene ID" value="C5167_018746"/>
</dbReference>
<feature type="transmembrane region" description="Helical" evidence="1">
    <location>
        <begin position="6"/>
        <end position="26"/>
    </location>
</feature>
<evidence type="ECO:0000313" key="2">
    <source>
        <dbReference type="EMBL" id="RZC50319.1"/>
    </source>
</evidence>
<dbReference type="Proteomes" id="UP000316621">
    <property type="component" value="Chromosome 2"/>
</dbReference>
<keyword evidence="1" id="KW-0472">Membrane</keyword>